<evidence type="ECO:0000256" key="6">
    <source>
        <dbReference type="RuleBase" id="RU003862"/>
    </source>
</evidence>
<dbReference type="GO" id="GO:0004489">
    <property type="term" value="F:methylenetetrahydrofolate reductase [NAD(P)H] activity"/>
    <property type="evidence" value="ECO:0007669"/>
    <property type="project" value="InterPro"/>
</dbReference>
<keyword evidence="5 6" id="KW-0560">Oxidoreductase</keyword>
<comment type="similarity">
    <text evidence="6">Belongs to the methylenetetrahydrofolate reductase family.</text>
</comment>
<evidence type="ECO:0000256" key="1">
    <source>
        <dbReference type="ARBA" id="ARBA00001974"/>
    </source>
</evidence>
<evidence type="ECO:0000256" key="4">
    <source>
        <dbReference type="ARBA" id="ARBA00022827"/>
    </source>
</evidence>
<keyword evidence="3 6" id="KW-0285">Flavoprotein</keyword>
<evidence type="ECO:0000313" key="8">
    <source>
        <dbReference type="Proteomes" id="UP000250434"/>
    </source>
</evidence>
<dbReference type="InterPro" id="IPR003171">
    <property type="entry name" value="Mehydrof_redctse-like"/>
</dbReference>
<evidence type="ECO:0000313" key="7">
    <source>
        <dbReference type="EMBL" id="AXB44580.1"/>
    </source>
</evidence>
<dbReference type="AlphaFoldDB" id="A0A344L956"/>
<dbReference type="KEGG" id="aab:A4R43_20445"/>
<evidence type="ECO:0000256" key="2">
    <source>
        <dbReference type="ARBA" id="ARBA00004777"/>
    </source>
</evidence>
<reference evidence="7 8" key="1">
    <citation type="submission" date="2016-04" db="EMBL/GenBank/DDBJ databases">
        <title>Complete genome sequence and analysis of deep-sea sediment isolate, Amycolatopsis sp. WP1.</title>
        <authorList>
            <person name="Wang H."/>
            <person name="Chen S."/>
            <person name="Wu Q."/>
        </authorList>
    </citation>
    <scope>NUCLEOTIDE SEQUENCE [LARGE SCALE GENOMIC DNA]</scope>
    <source>
        <strain evidence="7 8">WP1</strain>
    </source>
</reference>
<organism evidence="7 8">
    <name type="scientific">Amycolatopsis albispora</name>
    <dbReference type="NCBI Taxonomy" id="1804986"/>
    <lineage>
        <taxon>Bacteria</taxon>
        <taxon>Bacillati</taxon>
        <taxon>Actinomycetota</taxon>
        <taxon>Actinomycetes</taxon>
        <taxon>Pseudonocardiales</taxon>
        <taxon>Pseudonocardiaceae</taxon>
        <taxon>Amycolatopsis</taxon>
    </lineage>
</organism>
<evidence type="ECO:0000256" key="5">
    <source>
        <dbReference type="ARBA" id="ARBA00023002"/>
    </source>
</evidence>
<comment type="cofactor">
    <cofactor evidence="1 6">
        <name>FAD</name>
        <dbReference type="ChEBI" id="CHEBI:57692"/>
    </cofactor>
</comment>
<dbReference type="UniPathway" id="UPA00193"/>
<proteinExistence type="inferred from homology"/>
<keyword evidence="4 6" id="KW-0274">FAD</keyword>
<dbReference type="GO" id="GO:0006555">
    <property type="term" value="P:methionine metabolic process"/>
    <property type="evidence" value="ECO:0007669"/>
    <property type="project" value="InterPro"/>
</dbReference>
<dbReference type="SUPFAM" id="SSF51730">
    <property type="entry name" value="FAD-linked oxidoreductase"/>
    <property type="match status" value="1"/>
</dbReference>
<protein>
    <recommendedName>
        <fullName evidence="6">Methylenetetrahydrofolate reductase</fullName>
    </recommendedName>
</protein>
<comment type="pathway">
    <text evidence="2 6">One-carbon metabolism; tetrahydrofolate interconversion.</text>
</comment>
<gene>
    <name evidence="7" type="ORF">A4R43_20445</name>
</gene>
<name>A0A344L956_9PSEU</name>
<dbReference type="GO" id="GO:0035999">
    <property type="term" value="P:tetrahydrofolate interconversion"/>
    <property type="evidence" value="ECO:0007669"/>
    <property type="project" value="UniProtKB-UniPathway"/>
</dbReference>
<dbReference type="Pfam" id="PF02219">
    <property type="entry name" value="MTHFR"/>
    <property type="match status" value="1"/>
</dbReference>
<accession>A0A344L956</accession>
<dbReference type="EMBL" id="CP015163">
    <property type="protein sequence ID" value="AXB44580.1"/>
    <property type="molecule type" value="Genomic_DNA"/>
</dbReference>
<keyword evidence="8" id="KW-1185">Reference proteome</keyword>
<evidence type="ECO:0000256" key="3">
    <source>
        <dbReference type="ARBA" id="ARBA00022630"/>
    </source>
</evidence>
<dbReference type="InterPro" id="IPR029041">
    <property type="entry name" value="FAD-linked_oxidoreductase-like"/>
</dbReference>
<dbReference type="Proteomes" id="UP000250434">
    <property type="component" value="Chromosome"/>
</dbReference>
<sequence>MVLRGDPPGDPRARWIAYPQGFTYAAELVELVKSMGDPSVGVAAGFGCRAAGFGRPGSPAGPLELGSWACPWLCQERLEGGCGLRRELAVFRKP</sequence>